<sequence length="396" mass="45382">MIAPETITQKARRLFAKAVDAWIAGELESFFPYRMPADLKVPANHADAIRQVEMLRQSAKQTRGFGYRVVWQSRRSRTHGLNDFPTAIEIESMEDLARLTDRMGDWQRLQVAVNKLRDRQPTLERWLARRSNWKTLLDLSNSLDGLLDVIDYFQNNPRPDCFARELPLAVSTKLIESNRRRLAAWLDIVLPPSAIDPRYGYDEFEPRYGLRYARPHFLVRVLDQQLQTDLGLPFEEVSLPSESLATLQVNHARVIIVENKVNLLTLPKLTGTIALGGLGNAVTQLCDVNWLQKSDVHYWGDLDADGFAILDRLRQRLPKVQSLLMTAEVFESLSEIVTAGNGVSARELHHLTVAEADLYQRLCQSNQRLEQEHIPQTVVQKAFDHWGVSERIQTKR</sequence>
<feature type="domain" description="Wadjet protein JetD C-terminal" evidence="1">
    <location>
        <begin position="209"/>
        <end position="381"/>
    </location>
</feature>
<evidence type="ECO:0000259" key="2">
    <source>
        <dbReference type="Pfam" id="PF11795"/>
    </source>
</evidence>
<dbReference type="InterPro" id="IPR024534">
    <property type="entry name" value="JetD_C"/>
</dbReference>
<feature type="domain" description="DUF3322" evidence="2">
    <location>
        <begin position="4"/>
        <end position="187"/>
    </location>
</feature>
<name>A0ABP8M840_9BACT</name>
<comment type="caution">
    <text evidence="3">The sequence shown here is derived from an EMBL/GenBank/DDBJ whole genome shotgun (WGS) entry which is preliminary data.</text>
</comment>
<gene>
    <name evidence="3" type="ORF">GCM10023156_04240</name>
</gene>
<dbReference type="RefSeq" id="WP_345318931.1">
    <property type="nucleotide sequence ID" value="NZ_BAABGA010000006.1"/>
</dbReference>
<dbReference type="Pfam" id="PF11795">
    <property type="entry name" value="DUF3322"/>
    <property type="match status" value="1"/>
</dbReference>
<dbReference type="EMBL" id="BAABGA010000006">
    <property type="protein sequence ID" value="GAA4445087.1"/>
    <property type="molecule type" value="Genomic_DNA"/>
</dbReference>
<dbReference type="Proteomes" id="UP001500840">
    <property type="component" value="Unassembled WGS sequence"/>
</dbReference>
<reference evidence="4" key="1">
    <citation type="journal article" date="2019" name="Int. J. Syst. Evol. Microbiol.">
        <title>The Global Catalogue of Microorganisms (GCM) 10K type strain sequencing project: providing services to taxonomists for standard genome sequencing and annotation.</title>
        <authorList>
            <consortium name="The Broad Institute Genomics Platform"/>
            <consortium name="The Broad Institute Genome Sequencing Center for Infectious Disease"/>
            <person name="Wu L."/>
            <person name="Ma J."/>
        </authorList>
    </citation>
    <scope>NUCLEOTIDE SEQUENCE [LARGE SCALE GENOMIC DNA]</scope>
    <source>
        <strain evidence="4">JCM 17759</strain>
    </source>
</reference>
<evidence type="ECO:0000259" key="1">
    <source>
        <dbReference type="Pfam" id="PF09983"/>
    </source>
</evidence>
<evidence type="ECO:0000313" key="4">
    <source>
        <dbReference type="Proteomes" id="UP001500840"/>
    </source>
</evidence>
<dbReference type="Pfam" id="PF09983">
    <property type="entry name" value="JetD_C"/>
    <property type="match status" value="1"/>
</dbReference>
<accession>A0ABP8M840</accession>
<evidence type="ECO:0000313" key="3">
    <source>
        <dbReference type="EMBL" id="GAA4445087.1"/>
    </source>
</evidence>
<protein>
    <submittedName>
        <fullName evidence="3">DUF3322 and DUF2220 domain-containing protein</fullName>
    </submittedName>
</protein>
<keyword evidence="4" id="KW-1185">Reference proteome</keyword>
<dbReference type="InterPro" id="IPR024537">
    <property type="entry name" value="DUF3322"/>
</dbReference>
<proteinExistence type="predicted"/>
<organism evidence="3 4">
    <name type="scientific">Novipirellula rosea</name>
    <dbReference type="NCBI Taxonomy" id="1031540"/>
    <lineage>
        <taxon>Bacteria</taxon>
        <taxon>Pseudomonadati</taxon>
        <taxon>Planctomycetota</taxon>
        <taxon>Planctomycetia</taxon>
        <taxon>Pirellulales</taxon>
        <taxon>Pirellulaceae</taxon>
        <taxon>Novipirellula</taxon>
    </lineage>
</organism>